<evidence type="ECO:0000256" key="7">
    <source>
        <dbReference type="ARBA" id="ARBA00022553"/>
    </source>
</evidence>
<comment type="catalytic activity">
    <reaction evidence="21">
        <text>a very-long-chain 2,3-saturated fatty acyl-CoA + NADP(+) = a very-long-chain (2E)-enoyl-CoA + NADPH + H(+)</text>
        <dbReference type="Rhea" id="RHEA:14473"/>
        <dbReference type="ChEBI" id="CHEBI:15378"/>
        <dbReference type="ChEBI" id="CHEBI:57783"/>
        <dbReference type="ChEBI" id="CHEBI:58349"/>
        <dbReference type="ChEBI" id="CHEBI:83724"/>
        <dbReference type="ChEBI" id="CHEBI:83728"/>
        <dbReference type="EC" id="1.3.1.93"/>
    </reaction>
    <physiologicalReaction direction="right-to-left" evidence="21">
        <dbReference type="Rhea" id="RHEA:14475"/>
    </physiologicalReaction>
</comment>
<evidence type="ECO:0000256" key="21">
    <source>
        <dbReference type="ARBA" id="ARBA00050808"/>
    </source>
</evidence>
<evidence type="ECO:0000256" key="18">
    <source>
        <dbReference type="ARBA" id="ARBA00050319"/>
    </source>
</evidence>
<accession>A0AAW1BQD0</accession>
<dbReference type="GO" id="GO:0102758">
    <property type="term" value="F:very-long-chain enoyl-CoA reductase activity"/>
    <property type="evidence" value="ECO:0007669"/>
    <property type="project" value="UniProtKB-EC"/>
</dbReference>
<evidence type="ECO:0000256" key="20">
    <source>
        <dbReference type="ARBA" id="ARBA00050733"/>
    </source>
</evidence>
<dbReference type="Proteomes" id="UP001474421">
    <property type="component" value="Unassembled WGS sequence"/>
</dbReference>
<evidence type="ECO:0000256" key="11">
    <source>
        <dbReference type="ARBA" id="ARBA00022857"/>
    </source>
</evidence>
<dbReference type="GO" id="GO:0006633">
    <property type="term" value="P:fatty acid biosynthetic process"/>
    <property type="evidence" value="ECO:0007669"/>
    <property type="project" value="UniProtKB-KW"/>
</dbReference>
<feature type="compositionally biased region" description="Basic and acidic residues" evidence="28">
    <location>
        <begin position="90"/>
        <end position="105"/>
    </location>
</feature>
<keyword evidence="12" id="KW-1133">Transmembrane helix</keyword>
<comment type="pathway">
    <text evidence="3">Sphingolipid metabolism.</text>
</comment>
<keyword evidence="10" id="KW-0276">Fatty acid metabolism</keyword>
<evidence type="ECO:0000313" key="30">
    <source>
        <dbReference type="EMBL" id="KAK9404040.1"/>
    </source>
</evidence>
<keyword evidence="14" id="KW-0560">Oxidoreductase</keyword>
<keyword evidence="6" id="KW-0444">Lipid biosynthesis</keyword>
<dbReference type="InterPro" id="IPR029071">
    <property type="entry name" value="Ubiquitin-like_domsf"/>
</dbReference>
<evidence type="ECO:0000256" key="14">
    <source>
        <dbReference type="ARBA" id="ARBA00023002"/>
    </source>
</evidence>
<evidence type="ECO:0000259" key="29">
    <source>
        <dbReference type="Pfam" id="PF21696"/>
    </source>
</evidence>
<comment type="catalytic activity">
    <reaction evidence="22">
        <text>(2E,8Z,11Z,14Z)-eicosatetraenoyl-CoA + NADPH + H(+) = (8Z,11Z,14Z)-eicosatrienoyl-CoA + NADP(+)</text>
        <dbReference type="Rhea" id="RHEA:39319"/>
        <dbReference type="ChEBI" id="CHEBI:15378"/>
        <dbReference type="ChEBI" id="CHEBI:57783"/>
        <dbReference type="ChEBI" id="CHEBI:58349"/>
        <dbReference type="ChEBI" id="CHEBI:74264"/>
        <dbReference type="ChEBI" id="CHEBI:76412"/>
    </reaction>
    <physiologicalReaction direction="left-to-right" evidence="22">
        <dbReference type="Rhea" id="RHEA:39320"/>
    </physiologicalReaction>
</comment>
<comment type="similarity">
    <text evidence="4">Belongs to the steroid 5-alpha reductase family.</text>
</comment>
<evidence type="ECO:0000256" key="22">
    <source>
        <dbReference type="ARBA" id="ARBA00051464"/>
    </source>
</evidence>
<feature type="domain" description="TECR-like N-terminal" evidence="29">
    <location>
        <begin position="135"/>
        <end position="211"/>
    </location>
</feature>
<comment type="catalytic activity">
    <reaction evidence="18">
        <text>(2E)-hexadecenoyl-CoA + NADPH + H(+) = hexadecanoyl-CoA + NADP(+)</text>
        <dbReference type="Rhea" id="RHEA:36143"/>
        <dbReference type="ChEBI" id="CHEBI:15378"/>
        <dbReference type="ChEBI" id="CHEBI:57379"/>
        <dbReference type="ChEBI" id="CHEBI:57783"/>
        <dbReference type="ChEBI" id="CHEBI:58349"/>
        <dbReference type="ChEBI" id="CHEBI:61526"/>
    </reaction>
    <physiologicalReaction direction="left-to-right" evidence="18">
        <dbReference type="Rhea" id="RHEA:36144"/>
    </physiologicalReaction>
</comment>
<comment type="pathway">
    <text evidence="2">Lipid metabolism; sphingolipid metabolism.</text>
</comment>
<evidence type="ECO:0000256" key="19">
    <source>
        <dbReference type="ARBA" id="ARBA00050400"/>
    </source>
</evidence>
<proteinExistence type="inferred from homology"/>
<dbReference type="EMBL" id="JAOTOJ010000003">
    <property type="protein sequence ID" value="KAK9404040.1"/>
    <property type="molecule type" value="Genomic_DNA"/>
</dbReference>
<evidence type="ECO:0000256" key="8">
    <source>
        <dbReference type="ARBA" id="ARBA00022692"/>
    </source>
</evidence>
<evidence type="ECO:0000256" key="27">
    <source>
        <dbReference type="ARBA" id="ARBA00081803"/>
    </source>
</evidence>
<dbReference type="FunFam" id="3.10.20.90:FF:000083">
    <property type="entry name" value="Trans-2,3-enoyl-CoA reductase b"/>
    <property type="match status" value="1"/>
</dbReference>
<keyword evidence="31" id="KW-1185">Reference proteome</keyword>
<comment type="catalytic activity">
    <reaction evidence="19">
        <text>(2E,7Z,10Z,13Z,16Z)-docosapentaenoyl-CoA + NADPH + H(+) = (7Z,10Z,13Z,16Z)-docosatetraenoyl-CoA + NADP(+)</text>
        <dbReference type="Rhea" id="RHEA:39331"/>
        <dbReference type="ChEBI" id="CHEBI:15378"/>
        <dbReference type="ChEBI" id="CHEBI:57783"/>
        <dbReference type="ChEBI" id="CHEBI:58349"/>
        <dbReference type="ChEBI" id="CHEBI:73856"/>
        <dbReference type="ChEBI" id="CHEBI:76416"/>
    </reaction>
    <physiologicalReaction direction="left-to-right" evidence="19">
        <dbReference type="Rhea" id="RHEA:39332"/>
    </physiologicalReaction>
</comment>
<keyword evidence="15" id="KW-0443">Lipid metabolism</keyword>
<evidence type="ECO:0000256" key="6">
    <source>
        <dbReference type="ARBA" id="ARBA00022516"/>
    </source>
</evidence>
<evidence type="ECO:0000256" key="5">
    <source>
        <dbReference type="ARBA" id="ARBA00012530"/>
    </source>
</evidence>
<organism evidence="30 31">
    <name type="scientific">Crotalus adamanteus</name>
    <name type="common">Eastern diamondback rattlesnake</name>
    <dbReference type="NCBI Taxonomy" id="8729"/>
    <lineage>
        <taxon>Eukaryota</taxon>
        <taxon>Metazoa</taxon>
        <taxon>Chordata</taxon>
        <taxon>Craniata</taxon>
        <taxon>Vertebrata</taxon>
        <taxon>Euteleostomi</taxon>
        <taxon>Lepidosauria</taxon>
        <taxon>Squamata</taxon>
        <taxon>Bifurcata</taxon>
        <taxon>Unidentata</taxon>
        <taxon>Episquamata</taxon>
        <taxon>Toxicofera</taxon>
        <taxon>Serpentes</taxon>
        <taxon>Colubroidea</taxon>
        <taxon>Viperidae</taxon>
        <taxon>Crotalinae</taxon>
        <taxon>Crotalus</taxon>
    </lineage>
</organism>
<feature type="region of interest" description="Disordered" evidence="28">
    <location>
        <begin position="87"/>
        <end position="123"/>
    </location>
</feature>
<dbReference type="AlphaFoldDB" id="A0AAW1BQD0"/>
<name>A0AAW1BQD0_CROAD</name>
<dbReference type="SUPFAM" id="SSF54236">
    <property type="entry name" value="Ubiquitin-like"/>
    <property type="match status" value="1"/>
</dbReference>
<keyword evidence="8" id="KW-0812">Transmembrane</keyword>
<evidence type="ECO:0000256" key="10">
    <source>
        <dbReference type="ARBA" id="ARBA00022832"/>
    </source>
</evidence>
<comment type="catalytic activity">
    <reaction evidence="23">
        <text>(2E,7Z,10Z,13Z,16Z,19Z)-docosahexaenoyl-CoA + NADPH + H(+) = (7Z,10Z,13Z,16Z,19Z)-docosapentaenoyl-CoA + NADP(+)</text>
        <dbReference type="Rhea" id="RHEA:39467"/>
        <dbReference type="ChEBI" id="CHEBI:15378"/>
        <dbReference type="ChEBI" id="CHEBI:57783"/>
        <dbReference type="ChEBI" id="CHEBI:58349"/>
        <dbReference type="ChEBI" id="CHEBI:73870"/>
        <dbReference type="ChEBI" id="CHEBI:76461"/>
    </reaction>
    <physiologicalReaction direction="left-to-right" evidence="23">
        <dbReference type="Rhea" id="RHEA:39468"/>
    </physiologicalReaction>
</comment>
<comment type="caution">
    <text evidence="30">The sequence shown here is derived from an EMBL/GenBank/DDBJ whole genome shotgun (WGS) entry which is preliminary data.</text>
</comment>
<keyword evidence="9" id="KW-0256">Endoplasmic reticulum</keyword>
<dbReference type="EC" id="1.3.1.93" evidence="5"/>
<gene>
    <name evidence="30" type="ORF">NXF25_008867</name>
</gene>
<evidence type="ECO:0000256" key="17">
    <source>
        <dbReference type="ARBA" id="ARBA00023160"/>
    </source>
</evidence>
<keyword evidence="17" id="KW-0275">Fatty acid biosynthesis</keyword>
<evidence type="ECO:0000313" key="31">
    <source>
        <dbReference type="Proteomes" id="UP001474421"/>
    </source>
</evidence>
<evidence type="ECO:0000256" key="13">
    <source>
        <dbReference type="ARBA" id="ARBA00022990"/>
    </source>
</evidence>
<evidence type="ECO:0000256" key="25">
    <source>
        <dbReference type="ARBA" id="ARBA00072713"/>
    </source>
</evidence>
<evidence type="ECO:0000256" key="3">
    <source>
        <dbReference type="ARBA" id="ARBA00004991"/>
    </source>
</evidence>
<keyword evidence="11" id="KW-0521">NADP</keyword>
<evidence type="ECO:0000256" key="15">
    <source>
        <dbReference type="ARBA" id="ARBA00023098"/>
    </source>
</evidence>
<dbReference type="GO" id="GO:0005789">
    <property type="term" value="C:endoplasmic reticulum membrane"/>
    <property type="evidence" value="ECO:0007669"/>
    <property type="project" value="UniProtKB-SubCell"/>
</dbReference>
<dbReference type="InterPro" id="IPR049127">
    <property type="entry name" value="TECR-like_N"/>
</dbReference>
<protein>
    <recommendedName>
        <fullName evidence="25">Very-long-chain enoyl-CoA reductase</fullName>
        <ecNumber evidence="5">1.3.1.93</ecNumber>
    </recommendedName>
    <alternativeName>
        <fullName evidence="27">Synaptic glycoprotein SC2</fullName>
    </alternativeName>
    <alternativeName>
        <fullName evidence="26">Trans-2,3-enoyl-CoA reductase</fullName>
    </alternativeName>
</protein>
<evidence type="ECO:0000256" key="26">
    <source>
        <dbReference type="ARBA" id="ARBA00078575"/>
    </source>
</evidence>
<comment type="function">
    <text evidence="24">Involved in both the production of very long-chain fatty acids for sphingolipid synthesis and the degradation of the sphingosine moiety in sphingolipids through the sphingosine 1-phosphate metabolic pathway. Catalyzes the last of the four reactions of the long-chain fatty acids elongation cycle. This endoplasmic reticulum-bound enzymatic process, allows the addition of 2 carbons to the chain of long- and very long-chain fatty acids/VLCFAs per cycle. This enzyme reduces the trans-2,3-enoyl-CoA fatty acid intermediate to an acyl-CoA that can be further elongated by entering a new cycle of elongation. Thereby, it participates in the production of VLCFAs of different chain lengths that are involved in multiple biological processes as precursors of membrane lipids and lipid mediators. Catalyzes the saturation step of the sphingosine 1-phosphate metabolic pathway, the conversion of trans-2-hexadecenoyl-CoA to palmitoyl-CoA.</text>
</comment>
<evidence type="ECO:0000256" key="9">
    <source>
        <dbReference type="ARBA" id="ARBA00022824"/>
    </source>
</evidence>
<evidence type="ECO:0000256" key="1">
    <source>
        <dbReference type="ARBA" id="ARBA00004477"/>
    </source>
</evidence>
<evidence type="ECO:0000256" key="4">
    <source>
        <dbReference type="ARBA" id="ARBA00007742"/>
    </source>
</evidence>
<reference evidence="30 31" key="1">
    <citation type="journal article" date="2024" name="Proc. Natl. Acad. Sci. U.S.A.">
        <title>The genetic regulatory architecture and epigenomic basis for age-related changes in rattlesnake venom.</title>
        <authorList>
            <person name="Hogan M.P."/>
            <person name="Holding M.L."/>
            <person name="Nystrom G.S."/>
            <person name="Colston T.J."/>
            <person name="Bartlett D.A."/>
            <person name="Mason A.J."/>
            <person name="Ellsworth S.A."/>
            <person name="Rautsaw R.M."/>
            <person name="Lawrence K.C."/>
            <person name="Strickland J.L."/>
            <person name="He B."/>
            <person name="Fraser P."/>
            <person name="Margres M.J."/>
            <person name="Gilbert D.M."/>
            <person name="Gibbs H.L."/>
            <person name="Parkinson C.L."/>
            <person name="Rokyta D.R."/>
        </authorList>
    </citation>
    <scope>NUCLEOTIDE SEQUENCE [LARGE SCALE GENOMIC DNA]</scope>
    <source>
        <strain evidence="30">DRR0105</strain>
    </source>
</reference>
<comment type="subcellular location">
    <subcellularLocation>
        <location evidence="1">Endoplasmic reticulum membrane</location>
        <topology evidence="1">Multi-pass membrane protein</topology>
    </subcellularLocation>
</comment>
<keyword evidence="16" id="KW-0472">Membrane</keyword>
<keyword evidence="7" id="KW-0597">Phosphoprotein</keyword>
<evidence type="ECO:0000256" key="12">
    <source>
        <dbReference type="ARBA" id="ARBA00022989"/>
    </source>
</evidence>
<evidence type="ECO:0000256" key="24">
    <source>
        <dbReference type="ARBA" id="ARBA00057553"/>
    </source>
</evidence>
<dbReference type="Pfam" id="PF21696">
    <property type="entry name" value="TECR_N"/>
    <property type="match status" value="1"/>
</dbReference>
<evidence type="ECO:0000256" key="16">
    <source>
        <dbReference type="ARBA" id="ARBA00023136"/>
    </source>
</evidence>
<sequence length="223" mass="24449">MLLCCPTAYVRSELGQGEPFTASRKLRSAAENRTRLAAPWHNGSRRPRGAAAVLLRIPAPFSSEATTELGAFGLQAAAAAAAAAAKRKERGGNGDKGSETAERAHSSLQGYLPGIGSRRAGNQIPGEMGSRITFFEVEILDWKTKQQLCFLEKVEPHTTISDIQAMLHKIYPQWYPARQSIRLDPKGKSLKNEEILQLLPFGTTATLYFKDLGPQIGWTMVRL</sequence>
<evidence type="ECO:0000256" key="2">
    <source>
        <dbReference type="ARBA" id="ARBA00004760"/>
    </source>
</evidence>
<comment type="catalytic activity">
    <reaction evidence="20">
        <text>octadecanoyl-CoA + NADP(+) = (2E)-octadecenoyl-CoA + NADPH + H(+)</text>
        <dbReference type="Rhea" id="RHEA:35351"/>
        <dbReference type="ChEBI" id="CHEBI:15378"/>
        <dbReference type="ChEBI" id="CHEBI:57394"/>
        <dbReference type="ChEBI" id="CHEBI:57783"/>
        <dbReference type="ChEBI" id="CHEBI:58349"/>
        <dbReference type="ChEBI" id="CHEBI:71412"/>
    </reaction>
    <physiologicalReaction direction="right-to-left" evidence="20">
        <dbReference type="Rhea" id="RHEA:35353"/>
    </physiologicalReaction>
</comment>
<evidence type="ECO:0000256" key="23">
    <source>
        <dbReference type="ARBA" id="ARBA00052468"/>
    </source>
</evidence>
<dbReference type="Gene3D" id="3.10.20.90">
    <property type="entry name" value="Phosphatidylinositol 3-kinase Catalytic Subunit, Chain A, domain 1"/>
    <property type="match status" value="1"/>
</dbReference>
<evidence type="ECO:0000256" key="28">
    <source>
        <dbReference type="SAM" id="MobiDB-lite"/>
    </source>
</evidence>
<keyword evidence="13" id="KW-0007">Acetylation</keyword>